<dbReference type="AlphaFoldDB" id="A0A1M5CKK4"/>
<dbReference type="Pfam" id="PF19124">
    <property type="entry name" value="DUF5808"/>
    <property type="match status" value="1"/>
</dbReference>
<keyword evidence="1" id="KW-0812">Transmembrane</keyword>
<evidence type="ECO:0000256" key="1">
    <source>
        <dbReference type="SAM" id="Phobius"/>
    </source>
</evidence>
<dbReference type="RefSeq" id="WP_073363966.1">
    <property type="nucleotide sequence ID" value="NZ_FQVQ01000012.1"/>
</dbReference>
<reference evidence="3 4" key="1">
    <citation type="submission" date="2016-11" db="EMBL/GenBank/DDBJ databases">
        <authorList>
            <person name="Jaros S."/>
            <person name="Januszkiewicz K."/>
            <person name="Wedrychowicz H."/>
        </authorList>
    </citation>
    <scope>NUCLEOTIDE SEQUENCE [LARGE SCALE GENOMIC DNA]</scope>
    <source>
        <strain evidence="3 4">DSM 25660</strain>
    </source>
</reference>
<protein>
    <recommendedName>
        <fullName evidence="2">DUF5808 domain-containing protein</fullName>
    </recommendedName>
</protein>
<keyword evidence="1" id="KW-1133">Transmembrane helix</keyword>
<dbReference type="OrthoDB" id="157646at2"/>
<keyword evidence="1" id="KW-0472">Membrane</keyword>
<evidence type="ECO:0000313" key="3">
    <source>
        <dbReference type="EMBL" id="SHF55239.1"/>
    </source>
</evidence>
<gene>
    <name evidence="3" type="ORF">SAMN05444377_11240</name>
</gene>
<dbReference type="InterPro" id="IPR043831">
    <property type="entry name" value="DUF5808"/>
</dbReference>
<feature type="domain" description="DUF5808" evidence="2">
    <location>
        <begin position="30"/>
        <end position="54"/>
    </location>
</feature>
<keyword evidence="4" id="KW-1185">Reference proteome</keyword>
<evidence type="ECO:0000313" key="4">
    <source>
        <dbReference type="Proteomes" id="UP000184147"/>
    </source>
</evidence>
<feature type="transmembrane region" description="Helical" evidence="1">
    <location>
        <begin position="54"/>
        <end position="72"/>
    </location>
</feature>
<evidence type="ECO:0000259" key="2">
    <source>
        <dbReference type="Pfam" id="PF19124"/>
    </source>
</evidence>
<dbReference type="Proteomes" id="UP000184147">
    <property type="component" value="Unassembled WGS sequence"/>
</dbReference>
<sequence>MDSIPKETHQSWMDDPKNWRWGGLIYHNVEDPRYFLPKPIAWMGWMVNFAHPKAVLALVLLLIVLLLPVWFLG</sequence>
<organism evidence="3 4">
    <name type="scientific">Flavobacterium fontis</name>
    <dbReference type="NCBI Taxonomy" id="1124188"/>
    <lineage>
        <taxon>Bacteria</taxon>
        <taxon>Pseudomonadati</taxon>
        <taxon>Bacteroidota</taxon>
        <taxon>Flavobacteriia</taxon>
        <taxon>Flavobacteriales</taxon>
        <taxon>Flavobacteriaceae</taxon>
        <taxon>Flavobacterium</taxon>
    </lineage>
</organism>
<dbReference type="EMBL" id="FQVQ01000012">
    <property type="protein sequence ID" value="SHF55239.1"/>
    <property type="molecule type" value="Genomic_DNA"/>
</dbReference>
<proteinExistence type="predicted"/>
<name>A0A1M5CKK4_9FLAO</name>
<accession>A0A1M5CKK4</accession>